<accession>A0A8X6LB84</accession>
<dbReference type="AlphaFoldDB" id="A0A8X6LB84"/>
<dbReference type="InterPro" id="IPR000210">
    <property type="entry name" value="BTB/POZ_dom"/>
</dbReference>
<dbReference type="InterPro" id="IPR011333">
    <property type="entry name" value="SKP1/BTB/POZ_sf"/>
</dbReference>
<protein>
    <submittedName>
        <fullName evidence="2">BTB domain-containing protein</fullName>
    </submittedName>
</protein>
<dbReference type="SUPFAM" id="SSF54695">
    <property type="entry name" value="POZ domain"/>
    <property type="match status" value="1"/>
</dbReference>
<name>A0A8X6LB84_TRICU</name>
<reference evidence="2" key="1">
    <citation type="submission" date="2020-07" db="EMBL/GenBank/DDBJ databases">
        <title>Multicomponent nature underlies the extraordinary mechanical properties of spider dragline silk.</title>
        <authorList>
            <person name="Kono N."/>
            <person name="Nakamura H."/>
            <person name="Mori M."/>
            <person name="Yoshida Y."/>
            <person name="Ohtoshi R."/>
            <person name="Malay A.D."/>
            <person name="Moran D.A.P."/>
            <person name="Tomita M."/>
            <person name="Numata K."/>
            <person name="Arakawa K."/>
        </authorList>
    </citation>
    <scope>NUCLEOTIDE SEQUENCE</scope>
</reference>
<keyword evidence="3" id="KW-1185">Reference proteome</keyword>
<proteinExistence type="predicted"/>
<evidence type="ECO:0000313" key="2">
    <source>
        <dbReference type="EMBL" id="GFR03355.1"/>
    </source>
</evidence>
<dbReference type="Proteomes" id="UP000887116">
    <property type="component" value="Unassembled WGS sequence"/>
</dbReference>
<dbReference type="EMBL" id="BMAO01025527">
    <property type="protein sequence ID" value="GFR03355.1"/>
    <property type="molecule type" value="Genomic_DNA"/>
</dbReference>
<gene>
    <name evidence="2" type="primary">NCL1_29438</name>
    <name evidence="2" type="ORF">TNCT_465381</name>
</gene>
<evidence type="ECO:0000313" key="3">
    <source>
        <dbReference type="Proteomes" id="UP000887116"/>
    </source>
</evidence>
<comment type="caution">
    <text evidence="2">The sequence shown here is derived from an EMBL/GenBank/DDBJ whole genome shotgun (WGS) entry which is preliminary data.</text>
</comment>
<dbReference type="SUPFAM" id="SSF49599">
    <property type="entry name" value="TRAF domain-like"/>
    <property type="match status" value="1"/>
</dbReference>
<evidence type="ECO:0000259" key="1">
    <source>
        <dbReference type="Pfam" id="PF00651"/>
    </source>
</evidence>
<sequence>MSCNSEITETSIDLVIKDFSSVIGPNSHGRYEKEKRCGHYIFCVSMISRGFDLVNKDYMFINVNETRNSELSMSLSTFDILRWTVSVIDVNGIGKYFVSSHRVVDFLSRRDVFYRFYAEKYLKLSFLLEHADELLLEDVLTLRFDISYISCAGRKEELKYEQPLRKWEEIFNLPTNELLPIDLIKENEDRQSESLLGNRNVEIEKNNIISHFALDTSFENNDRNTVNNESSSKESGCKVDENDWTIRTNTAKFAISLIKSKDTYGNKLISASPIFKCMTNIDMKEKHTKYIDLSHIETKIFFDLLYYLQNGILSNDSYCNVKKLYALAHMYMMEELQHVCAVYIARSLNCDNFSDAKSFADFYADEYLIGLVKSRYCEIFGVVNNSFEEQQNEDRLDSDCYV</sequence>
<organism evidence="2 3">
    <name type="scientific">Trichonephila clavata</name>
    <name type="common">Joro spider</name>
    <name type="synonym">Nephila clavata</name>
    <dbReference type="NCBI Taxonomy" id="2740835"/>
    <lineage>
        <taxon>Eukaryota</taxon>
        <taxon>Metazoa</taxon>
        <taxon>Ecdysozoa</taxon>
        <taxon>Arthropoda</taxon>
        <taxon>Chelicerata</taxon>
        <taxon>Arachnida</taxon>
        <taxon>Araneae</taxon>
        <taxon>Araneomorphae</taxon>
        <taxon>Entelegynae</taxon>
        <taxon>Araneoidea</taxon>
        <taxon>Nephilidae</taxon>
        <taxon>Trichonephila</taxon>
    </lineage>
</organism>
<feature type="domain" description="BTB" evidence="1">
    <location>
        <begin position="268"/>
        <end position="346"/>
    </location>
</feature>
<dbReference type="Gene3D" id="3.30.710.10">
    <property type="entry name" value="Potassium Channel Kv1.1, Chain A"/>
    <property type="match status" value="1"/>
</dbReference>
<dbReference type="OrthoDB" id="6425238at2759"/>
<dbReference type="Pfam" id="PF00651">
    <property type="entry name" value="BTB"/>
    <property type="match status" value="1"/>
</dbReference>